<keyword evidence="2" id="KW-1185">Reference proteome</keyword>
<dbReference type="OrthoDB" id="4939521at2"/>
<proteinExistence type="predicted"/>
<protein>
    <recommendedName>
        <fullName evidence="3">EVE domain-containing protein</fullName>
    </recommendedName>
</protein>
<organism evidence="1 2">
    <name type="scientific">Paractinoplanes atraurantiacus</name>
    <dbReference type="NCBI Taxonomy" id="1036182"/>
    <lineage>
        <taxon>Bacteria</taxon>
        <taxon>Bacillati</taxon>
        <taxon>Actinomycetota</taxon>
        <taxon>Actinomycetes</taxon>
        <taxon>Micromonosporales</taxon>
        <taxon>Micromonosporaceae</taxon>
        <taxon>Paractinoplanes</taxon>
    </lineage>
</organism>
<reference evidence="1 2" key="1">
    <citation type="submission" date="2017-09" db="EMBL/GenBank/DDBJ databases">
        <authorList>
            <person name="Ehlers B."/>
            <person name="Leendertz F.H."/>
        </authorList>
    </citation>
    <scope>NUCLEOTIDE SEQUENCE [LARGE SCALE GENOMIC DNA]</scope>
    <source>
        <strain evidence="1 2">CGMCC 4.6857</strain>
    </source>
</reference>
<dbReference type="Proteomes" id="UP000219612">
    <property type="component" value="Unassembled WGS sequence"/>
</dbReference>
<dbReference type="InterPro" id="IPR015947">
    <property type="entry name" value="PUA-like_sf"/>
</dbReference>
<name>A0A285KM12_9ACTN</name>
<dbReference type="RefSeq" id="WP_097329022.1">
    <property type="nucleotide sequence ID" value="NZ_OBDY01000048.1"/>
</dbReference>
<evidence type="ECO:0000313" key="1">
    <source>
        <dbReference type="EMBL" id="SNY73655.1"/>
    </source>
</evidence>
<evidence type="ECO:0008006" key="3">
    <source>
        <dbReference type="Google" id="ProtNLM"/>
    </source>
</evidence>
<evidence type="ECO:0000313" key="2">
    <source>
        <dbReference type="Proteomes" id="UP000219612"/>
    </source>
</evidence>
<gene>
    <name evidence="1" type="ORF">SAMN05421748_14814</name>
</gene>
<dbReference type="EMBL" id="OBDY01000048">
    <property type="protein sequence ID" value="SNY73655.1"/>
    <property type="molecule type" value="Genomic_DNA"/>
</dbReference>
<accession>A0A285KM12</accession>
<dbReference type="SUPFAM" id="SSF88697">
    <property type="entry name" value="PUA domain-like"/>
    <property type="match status" value="1"/>
</dbReference>
<sequence>MAHWLFQHNPARGHCGDGDWTIRRYRDRIAAGDEVALWHSGPAGGVVAMGAIVSDPHEIPGGTAVGLRFDRWHGISRAELRFDTRFRDALILRMPAGGNPFPLEPGHWRALAERL</sequence>
<dbReference type="AlphaFoldDB" id="A0A285KM12"/>